<sequence>MQKKTQKVWAVGAVAAVVGVGGLATLAAWNDSEWIFAGNGDGGPGLGTSTFNVQQNRDAAPPTAASTWDDQEANPGGEVVFTPGALNLTPGDSVYAPVALKTGEGSIAGSLELQQPVEAADLATSAGLWGALTYSVKATETPTACTAATWDAFGTEVIPAGTGFDTAVAPAEQELEANEANIQYYCFEVTLPAGAPGVDGLQGQTAAPAWQFIATSVDAEAAEAVEPAEPATP</sequence>
<keyword evidence="1" id="KW-1133">Transmembrane helix</keyword>
<keyword evidence="1" id="KW-0472">Membrane</keyword>
<dbReference type="InterPro" id="IPR023833">
    <property type="entry name" value="Signal_pept_SipW-depend-type"/>
</dbReference>
<evidence type="ECO:0000256" key="1">
    <source>
        <dbReference type="SAM" id="Phobius"/>
    </source>
</evidence>
<keyword evidence="3" id="KW-1185">Reference proteome</keyword>
<keyword evidence="1" id="KW-0812">Transmembrane</keyword>
<protein>
    <recommendedName>
        <fullName evidence="4">Acyl-CoA dehydrogenase</fullName>
    </recommendedName>
</protein>
<organism evidence="2 3">
    <name type="scientific">Citricoccus zhacaiensis</name>
    <dbReference type="NCBI Taxonomy" id="489142"/>
    <lineage>
        <taxon>Bacteria</taxon>
        <taxon>Bacillati</taxon>
        <taxon>Actinomycetota</taxon>
        <taxon>Actinomycetes</taxon>
        <taxon>Micrococcales</taxon>
        <taxon>Micrococcaceae</taxon>
        <taxon>Citricoccus</taxon>
    </lineage>
</organism>
<dbReference type="EMBL" id="BMLQ01000004">
    <property type="protein sequence ID" value="GGO45266.1"/>
    <property type="molecule type" value="Genomic_DNA"/>
</dbReference>
<name>A0ABQ2M079_9MICC</name>
<dbReference type="Proteomes" id="UP000642509">
    <property type="component" value="Unassembled WGS sequence"/>
</dbReference>
<evidence type="ECO:0000313" key="3">
    <source>
        <dbReference type="Proteomes" id="UP000642509"/>
    </source>
</evidence>
<evidence type="ECO:0000313" key="2">
    <source>
        <dbReference type="EMBL" id="GGO45266.1"/>
    </source>
</evidence>
<feature type="transmembrane region" description="Helical" evidence="1">
    <location>
        <begin position="7"/>
        <end position="29"/>
    </location>
</feature>
<accession>A0ABQ2M079</accession>
<reference evidence="3" key="1">
    <citation type="journal article" date="2019" name="Int. J. Syst. Evol. Microbiol.">
        <title>The Global Catalogue of Microorganisms (GCM) 10K type strain sequencing project: providing services to taxonomists for standard genome sequencing and annotation.</title>
        <authorList>
            <consortium name="The Broad Institute Genomics Platform"/>
            <consortium name="The Broad Institute Genome Sequencing Center for Infectious Disease"/>
            <person name="Wu L."/>
            <person name="Ma J."/>
        </authorList>
    </citation>
    <scope>NUCLEOTIDE SEQUENCE [LARGE SCALE GENOMIC DNA]</scope>
    <source>
        <strain evidence="3">CGMCC 1.7064</strain>
    </source>
</reference>
<gene>
    <name evidence="2" type="ORF">GCM10010977_17620</name>
</gene>
<evidence type="ECO:0008006" key="4">
    <source>
        <dbReference type="Google" id="ProtNLM"/>
    </source>
</evidence>
<dbReference type="RefSeq" id="WP_229672450.1">
    <property type="nucleotide sequence ID" value="NZ_BAAAOU010000005.1"/>
</dbReference>
<dbReference type="NCBIfam" id="TIGR04088">
    <property type="entry name" value="cognate_SipW"/>
    <property type="match status" value="1"/>
</dbReference>
<proteinExistence type="predicted"/>
<comment type="caution">
    <text evidence="2">The sequence shown here is derived from an EMBL/GenBank/DDBJ whole genome shotgun (WGS) entry which is preliminary data.</text>
</comment>